<sequence length="288" mass="32239">MNRQDVNELKGIRIVTDSTADLDRETLRRYGIHVIPLHIHVNGRSYLDGVDLSPDELLHMMKEADELPKTSQPSFAAFSQIYEKLTKEGHEVLSIHLSGKLSGTIQTARMAAEAFRGKVKVIDSFFISKALSFQVVEAAKLAMERLPMERIIRRMEDIRQKTKLYVVVDTLENLVKGGRIGKGKALLGSLLNIKPIASLEDGVYTQVTNARSHRQAVRHLMETFIRETMGKTVKGIGIVHAEGLELAKSLKEKILERFAHLEIPVEKTTPVISIHTGPGAIGFMYYAE</sequence>
<reference evidence="3 4" key="1">
    <citation type="submission" date="2018-03" db="EMBL/GenBank/DDBJ databases">
        <authorList>
            <person name="Keele B.F."/>
        </authorList>
    </citation>
    <scope>NUCLEOTIDE SEQUENCE [LARGE SCALE GENOMIC DNA]</scope>
    <source>
        <strain evidence="3">ZCTH4_d</strain>
    </source>
</reference>
<organism evidence="3 4">
    <name type="scientific">Caldibacillus debilis</name>
    <dbReference type="NCBI Taxonomy" id="301148"/>
    <lineage>
        <taxon>Bacteria</taxon>
        <taxon>Bacillati</taxon>
        <taxon>Bacillota</taxon>
        <taxon>Bacilli</taxon>
        <taxon>Bacillales</taxon>
        <taxon>Bacillaceae</taxon>
        <taxon>Caldibacillus</taxon>
    </lineage>
</organism>
<keyword evidence="2" id="KW-0446">Lipid-binding</keyword>
<comment type="caution">
    <text evidence="3">The sequence shown here is derived from an EMBL/GenBank/DDBJ whole genome shotgun (WGS) entry which is preliminary data.</text>
</comment>
<evidence type="ECO:0000313" key="3">
    <source>
        <dbReference type="EMBL" id="REJ28662.1"/>
    </source>
</evidence>
<evidence type="ECO:0000256" key="1">
    <source>
        <dbReference type="ARBA" id="ARBA00003238"/>
    </source>
</evidence>
<dbReference type="Gene3D" id="3.40.50.10170">
    <property type="match status" value="1"/>
</dbReference>
<protein>
    <submittedName>
        <fullName evidence="3">Fatty acid-binding protein DegV</fullName>
    </submittedName>
</protein>
<comment type="function">
    <text evidence="1">May bind long-chain fatty acids, such as palmitate, and may play a role in lipid transport or fatty acid metabolism.</text>
</comment>
<gene>
    <name evidence="3" type="ORF">C6P37_08465</name>
</gene>
<dbReference type="Pfam" id="PF02645">
    <property type="entry name" value="DegV"/>
    <property type="match status" value="1"/>
</dbReference>
<dbReference type="InterPro" id="IPR043168">
    <property type="entry name" value="DegV_C"/>
</dbReference>
<dbReference type="SUPFAM" id="SSF82549">
    <property type="entry name" value="DAK1/DegV-like"/>
    <property type="match status" value="1"/>
</dbReference>
<dbReference type="PANTHER" id="PTHR33434:SF8">
    <property type="entry name" value="DEGV DOMAIN-CONTAINING PROTEIN SPR1019"/>
    <property type="match status" value="1"/>
</dbReference>
<dbReference type="InterPro" id="IPR003797">
    <property type="entry name" value="DegV"/>
</dbReference>
<dbReference type="PROSITE" id="PS51482">
    <property type="entry name" value="DEGV"/>
    <property type="match status" value="1"/>
</dbReference>
<dbReference type="PANTHER" id="PTHR33434">
    <property type="entry name" value="DEGV DOMAIN-CONTAINING PROTEIN DR_1986-RELATED"/>
    <property type="match status" value="1"/>
</dbReference>
<proteinExistence type="predicted"/>
<dbReference type="GO" id="GO:0008289">
    <property type="term" value="F:lipid binding"/>
    <property type="evidence" value="ECO:0007669"/>
    <property type="project" value="UniProtKB-KW"/>
</dbReference>
<dbReference type="AlphaFoldDB" id="A0A3E0K4T8"/>
<name>A0A3E0K4T8_9BACI</name>
<dbReference type="Proteomes" id="UP000257014">
    <property type="component" value="Unassembled WGS sequence"/>
</dbReference>
<dbReference type="Gene3D" id="3.30.1180.10">
    <property type="match status" value="1"/>
</dbReference>
<evidence type="ECO:0000256" key="2">
    <source>
        <dbReference type="ARBA" id="ARBA00023121"/>
    </source>
</evidence>
<dbReference type="NCBIfam" id="TIGR00762">
    <property type="entry name" value="DegV"/>
    <property type="match status" value="1"/>
</dbReference>
<dbReference type="InterPro" id="IPR050270">
    <property type="entry name" value="DegV_domain_contain"/>
</dbReference>
<accession>A0A3E0K4T8</accession>
<dbReference type="EMBL" id="QEWE01000016">
    <property type="protein sequence ID" value="REJ28662.1"/>
    <property type="molecule type" value="Genomic_DNA"/>
</dbReference>
<evidence type="ECO:0000313" key="4">
    <source>
        <dbReference type="Proteomes" id="UP000257014"/>
    </source>
</evidence>